<feature type="transmembrane region" description="Helical" evidence="8">
    <location>
        <begin position="628"/>
        <end position="653"/>
    </location>
</feature>
<comment type="similarity">
    <text evidence="2">Belongs to the prominin family.</text>
</comment>
<evidence type="ECO:0000256" key="1">
    <source>
        <dbReference type="ARBA" id="ARBA00004141"/>
    </source>
</evidence>
<keyword evidence="4 8" id="KW-1133">Transmembrane helix</keyword>
<evidence type="ECO:0000256" key="4">
    <source>
        <dbReference type="ARBA" id="ARBA00022989"/>
    </source>
</evidence>
<protein>
    <recommendedName>
        <fullName evidence="10">Prominin</fullName>
    </recommendedName>
</protein>
<evidence type="ECO:0000256" key="6">
    <source>
        <dbReference type="ARBA" id="ARBA00023180"/>
    </source>
</evidence>
<organism evidence="9">
    <name type="scientific">Trichuris suis</name>
    <name type="common">pig whipworm</name>
    <dbReference type="NCBI Taxonomy" id="68888"/>
    <lineage>
        <taxon>Eukaryota</taxon>
        <taxon>Metazoa</taxon>
        <taxon>Ecdysozoa</taxon>
        <taxon>Nematoda</taxon>
        <taxon>Enoplea</taxon>
        <taxon>Dorylaimia</taxon>
        <taxon>Trichinellida</taxon>
        <taxon>Trichuridae</taxon>
        <taxon>Trichuris</taxon>
    </lineage>
</organism>
<dbReference type="AlphaFoldDB" id="A0A085NGZ3"/>
<feature type="transmembrane region" description="Helical" evidence="8">
    <location>
        <begin position="1056"/>
        <end position="1078"/>
    </location>
</feature>
<dbReference type="EMBL" id="KL367502">
    <property type="protein sequence ID" value="KFD68739.1"/>
    <property type="molecule type" value="Genomic_DNA"/>
</dbReference>
<feature type="transmembrane region" description="Helical" evidence="8">
    <location>
        <begin position="233"/>
        <end position="256"/>
    </location>
</feature>
<evidence type="ECO:0008006" key="10">
    <source>
        <dbReference type="Google" id="ProtNLM"/>
    </source>
</evidence>
<dbReference type="Proteomes" id="UP000030758">
    <property type="component" value="Unassembled WGS sequence"/>
</dbReference>
<dbReference type="InterPro" id="IPR008795">
    <property type="entry name" value="Prominin"/>
</dbReference>
<feature type="transmembrane region" description="Helical" evidence="8">
    <location>
        <begin position="277"/>
        <end position="297"/>
    </location>
</feature>
<dbReference type="PANTHER" id="PTHR22730">
    <property type="entry name" value="PROMININ PROM PROTEIN"/>
    <property type="match status" value="1"/>
</dbReference>
<keyword evidence="5 8" id="KW-0472">Membrane</keyword>
<accession>A0A085NGZ3</accession>
<evidence type="ECO:0000256" key="5">
    <source>
        <dbReference type="ARBA" id="ARBA00023136"/>
    </source>
</evidence>
<feature type="region of interest" description="Disordered" evidence="7">
    <location>
        <begin position="809"/>
        <end position="846"/>
    </location>
</feature>
<gene>
    <name evidence="9" type="ORF">M514_03752</name>
</gene>
<evidence type="ECO:0000313" key="9">
    <source>
        <dbReference type="EMBL" id="KFD68739.1"/>
    </source>
</evidence>
<evidence type="ECO:0000256" key="2">
    <source>
        <dbReference type="ARBA" id="ARBA00006058"/>
    </source>
</evidence>
<reference evidence="9" key="1">
    <citation type="journal article" date="2014" name="Nat. Genet.">
        <title>Genome and transcriptome of the porcine whipworm Trichuris suis.</title>
        <authorList>
            <person name="Jex A.R."/>
            <person name="Nejsum P."/>
            <person name="Schwarz E.M."/>
            <person name="Hu L."/>
            <person name="Young N.D."/>
            <person name="Hall R.S."/>
            <person name="Korhonen P.K."/>
            <person name="Liao S."/>
            <person name="Thamsborg S."/>
            <person name="Xia J."/>
            <person name="Xu P."/>
            <person name="Wang S."/>
            <person name="Scheerlinck J.P."/>
            <person name="Hofmann A."/>
            <person name="Sternberg P.W."/>
            <person name="Wang J."/>
            <person name="Gasser R.B."/>
        </authorList>
    </citation>
    <scope>NUCLEOTIDE SEQUENCE [LARGE SCALE GENOMIC DNA]</scope>
    <source>
        <strain evidence="9">DCEP-RM93F</strain>
    </source>
</reference>
<keyword evidence="6" id="KW-0325">Glycoprotein</keyword>
<dbReference type="GO" id="GO:0016020">
    <property type="term" value="C:membrane"/>
    <property type="evidence" value="ECO:0007669"/>
    <property type="project" value="UniProtKB-SubCell"/>
</dbReference>
<evidence type="ECO:0000256" key="7">
    <source>
        <dbReference type="SAM" id="MobiDB-lite"/>
    </source>
</evidence>
<evidence type="ECO:0000256" key="8">
    <source>
        <dbReference type="SAM" id="Phobius"/>
    </source>
</evidence>
<evidence type="ECO:0000256" key="3">
    <source>
        <dbReference type="ARBA" id="ARBA00022692"/>
    </source>
</evidence>
<keyword evidence="3 8" id="KW-0812">Transmembrane</keyword>
<dbReference type="PANTHER" id="PTHR22730:SF1">
    <property type="entry name" value="PROMININ-LIKE PROTEIN"/>
    <property type="match status" value="1"/>
</dbReference>
<sequence>MEFADVFHDLRNLLSANNSQIVKSVQEAHAVDPKQNSEMDSNKPDGESSSGEDSHVLYGLMNIDRMKDDVAITLLSIIQKSDRVLSYAKESEYMRSDLKPNPSYFELDFSIKFWDFLIRFTSLVEQIEHLHSCSLIDNHLNCFETKMNCSYRITPSEFPKLSKQLEEEPAWHKSGWSQTHFERFVTVFMNSVQPKKLPLDEMINVSFTNESSITITPKGSVASLLKLARQYEIMIMLAAVLPLFIIFITGFWWCFSYICLTGPKLTDEEKMKARRKLLVAPVMLLFFSGTMLISAVYTVTSNHSLGIVISELFDGFSKSANYSEARINVAKKMVDRLVTTDFDFLIERLGNTSMHNNCTFDNIVVGNKSCKSRLNCYCCQPKLYLVQQTLDDLGQRMVEAVGETERLERDCLDSGVNTSCGNSIMLLWEALENFNKSAWATPSQLLALARQITKPLTAVQQLVDNLISLFWKALDDFNKSAYATPSELLALARQITKPLTAVQQLVDNLISLLWEALENFNKSAWATPSQLLALARQITKPLTAVQQLVDNLISLVNFTTAPLDIISKYKPQVEEYDAYRQVGAITWSALACTASFFLFTFAVLLLFVFGPEGGYCHFRVPEKCAKRLLALSACTAYWTALLGSVMFLVLFTVGANVHNACQRLEDVESLKGLVGAFSNDTNDYLRSLVNSSFLQSSDISSTSLFDAREIDTAIKAINMTDIVQKCKERKTVFTILNLSTSNLTGKLTSMFNTSVHELLIARGSRRRRRPSGLPHRSWRPLGAVGRSSYVVPYQGGELLRRSSGASNGLPFGKGISQPQHAPISQHGEHLASRSGKHSPAWKLPGTLRGNKYEMTELNQPSGIRSKHLFPEQGTGWPHFAKDEAEERRALLESRRLLSNARKLRRSSSGLNLSQILLDAKQCKDKYDELRACKEDDRQLSFIDDGKSCSANARVRYSNQLQGYVSTAAPIGEICAKSTFLTASKAKLLDNVLTYAERINYAFENDILQCEVLTYFVRRVYNSTCIDTFHRIVSYFPPWHLCVNLIMYCYRVFQNCWNLAIGLWCLLAIFAVCFSRSVCEMMLDTQPQKNRGGQ</sequence>
<feature type="region of interest" description="Disordered" evidence="7">
    <location>
        <begin position="28"/>
        <end position="53"/>
    </location>
</feature>
<comment type="subcellular location">
    <subcellularLocation>
        <location evidence="1">Membrane</location>
        <topology evidence="1">Multi-pass membrane protein</topology>
    </subcellularLocation>
</comment>
<name>A0A085NGZ3_9BILA</name>
<proteinExistence type="inferred from homology"/>
<feature type="transmembrane region" description="Helical" evidence="8">
    <location>
        <begin position="587"/>
        <end position="608"/>
    </location>
</feature>
<feature type="compositionally biased region" description="Basic and acidic residues" evidence="7">
    <location>
        <begin position="29"/>
        <end position="46"/>
    </location>
</feature>